<dbReference type="InterPro" id="IPR001633">
    <property type="entry name" value="EAL_dom"/>
</dbReference>
<dbReference type="CDD" id="cd01948">
    <property type="entry name" value="EAL"/>
    <property type="match status" value="1"/>
</dbReference>
<sequence>MKAGKTLFMMLILPATLTLIAAFIFNYIALSQLKNHFVKNSRVLEANIDTLALAANFNQTVAQLNFRVIELLKQADEQQLSEIELYYAHREIVDELALQNQIVDSLADSELVKIVNHGSAISLQEEFKNYRRLMIMSTEIIAIDPNIASRFFSSAQDSYAQFSLFSNRLSVLLTEQSKRSHLTEQRIYEKEFFYYLVLAIITASLLMVLMIFVSHRTSNRIRVIADALSQLAYNQSPSIKLVKIEALANSTSGEFKRIADLLLNFRDDMVRRIRAEEENHRLIYSDALTGLPNRRLLIDRLEHLISTLAHHPAHYALLWIDMDRFKTINDLKGHQAGDQILQETAVQLASLIPEADTLARVGGDEFALLLELRSNNLANAALEIEALSEKLCAHLTVDYTLGEYTHFSSASIGVTLFSGSELKAEALLNHAEIASYQAKEAGRNTVCFYDPALQKALEERTLLENELRLATEKEQLRLNYQLQYNHAGRVIGAEALIRWLHPEKGLIPPFNFIPLAEQTGLIIPMGQWILKTACQQLAKWANSPSTDSLTLSVNVSARQFREDSFVADVKEALYQYQVNPKRLKLEITESIILEQIEQTILKMLELREIGVSFSMDDFGTGYSSLQYLKRLPLNQLKIDQSFVQDITTDNEDSVIVKTIIAMGQALSLDIIAEGVETLEQQKQLEQYGCRTYQGYYFAKPSPIDVCMLEITRANTDSSR</sequence>
<dbReference type="NCBIfam" id="TIGR00254">
    <property type="entry name" value="GGDEF"/>
    <property type="match status" value="1"/>
</dbReference>
<dbReference type="PANTHER" id="PTHR44757:SF2">
    <property type="entry name" value="BIOFILM ARCHITECTURE MAINTENANCE PROTEIN MBAA"/>
    <property type="match status" value="1"/>
</dbReference>
<dbReference type="Pfam" id="PF00990">
    <property type="entry name" value="GGDEF"/>
    <property type="match status" value="1"/>
</dbReference>
<comment type="caution">
    <text evidence="6">The sequence shown here is derived from an EMBL/GenBank/DDBJ whole genome shotgun (WGS) entry which is preliminary data.</text>
</comment>
<feature type="transmembrane region" description="Helical" evidence="3">
    <location>
        <begin position="6"/>
        <end position="30"/>
    </location>
</feature>
<evidence type="ECO:0000256" key="1">
    <source>
        <dbReference type="ARBA" id="ARBA00012282"/>
    </source>
</evidence>
<dbReference type="OrthoDB" id="9804951at2"/>
<keyword evidence="3" id="KW-0472">Membrane</keyword>
<dbReference type="EC" id="3.1.4.52" evidence="1"/>
<dbReference type="InterPro" id="IPR000160">
    <property type="entry name" value="GGDEF_dom"/>
</dbReference>
<dbReference type="PROSITE" id="PS50887">
    <property type="entry name" value="GGDEF"/>
    <property type="match status" value="1"/>
</dbReference>
<dbReference type="Proteomes" id="UP000250744">
    <property type="component" value="Unassembled WGS sequence"/>
</dbReference>
<dbReference type="SMART" id="SM00052">
    <property type="entry name" value="EAL"/>
    <property type="match status" value="1"/>
</dbReference>
<proteinExistence type="predicted"/>
<dbReference type="SUPFAM" id="SSF141868">
    <property type="entry name" value="EAL domain-like"/>
    <property type="match status" value="1"/>
</dbReference>
<dbReference type="FunFam" id="3.20.20.450:FF:000001">
    <property type="entry name" value="Cyclic di-GMP phosphodiesterase yahA"/>
    <property type="match status" value="1"/>
</dbReference>
<name>A0A364NR40_9GAMM</name>
<evidence type="ECO:0000259" key="4">
    <source>
        <dbReference type="PROSITE" id="PS50883"/>
    </source>
</evidence>
<keyword evidence="2" id="KW-0973">c-di-GMP</keyword>
<protein>
    <recommendedName>
        <fullName evidence="1">cyclic-guanylate-specific phosphodiesterase</fullName>
        <ecNumber evidence="1">3.1.4.52</ecNumber>
    </recommendedName>
</protein>
<evidence type="ECO:0000256" key="2">
    <source>
        <dbReference type="ARBA" id="ARBA00022636"/>
    </source>
</evidence>
<dbReference type="InterPro" id="IPR043128">
    <property type="entry name" value="Rev_trsase/Diguanyl_cyclase"/>
</dbReference>
<dbReference type="PROSITE" id="PS50883">
    <property type="entry name" value="EAL"/>
    <property type="match status" value="1"/>
</dbReference>
<evidence type="ECO:0000259" key="5">
    <source>
        <dbReference type="PROSITE" id="PS50887"/>
    </source>
</evidence>
<keyword evidence="3" id="KW-0812">Transmembrane</keyword>
<reference evidence="6 7" key="1">
    <citation type="submission" date="2018-06" db="EMBL/GenBank/DDBJ databases">
        <title>Nitrincola tibetense sp. nov., isolated from Lake XuguoCo on Tibetan Plateau.</title>
        <authorList>
            <person name="Xing P."/>
        </authorList>
    </citation>
    <scope>NUCLEOTIDE SEQUENCE [LARGE SCALE GENOMIC DNA]</scope>
    <source>
        <strain evidence="7">xg18</strain>
    </source>
</reference>
<feature type="domain" description="EAL" evidence="4">
    <location>
        <begin position="460"/>
        <end position="714"/>
    </location>
</feature>
<accession>A0A364NR40</accession>
<dbReference type="Gene3D" id="3.20.20.450">
    <property type="entry name" value="EAL domain"/>
    <property type="match status" value="1"/>
</dbReference>
<keyword evidence="7" id="KW-1185">Reference proteome</keyword>
<dbReference type="GO" id="GO:0071111">
    <property type="term" value="F:cyclic-guanylate-specific phosphodiesterase activity"/>
    <property type="evidence" value="ECO:0007669"/>
    <property type="project" value="UniProtKB-EC"/>
</dbReference>
<dbReference type="SUPFAM" id="SSF55073">
    <property type="entry name" value="Nucleotide cyclase"/>
    <property type="match status" value="1"/>
</dbReference>
<feature type="transmembrane region" description="Helical" evidence="3">
    <location>
        <begin position="192"/>
        <end position="213"/>
    </location>
</feature>
<organism evidence="6 7">
    <name type="scientific">Nitrincola tibetensis</name>
    <dbReference type="NCBI Taxonomy" id="2219697"/>
    <lineage>
        <taxon>Bacteria</taxon>
        <taxon>Pseudomonadati</taxon>
        <taxon>Pseudomonadota</taxon>
        <taxon>Gammaproteobacteria</taxon>
        <taxon>Oceanospirillales</taxon>
        <taxon>Oceanospirillaceae</taxon>
        <taxon>Nitrincola</taxon>
    </lineage>
</organism>
<dbReference type="CDD" id="cd01949">
    <property type="entry name" value="GGDEF"/>
    <property type="match status" value="1"/>
</dbReference>
<evidence type="ECO:0000313" key="7">
    <source>
        <dbReference type="Proteomes" id="UP000250744"/>
    </source>
</evidence>
<dbReference type="InterPro" id="IPR029787">
    <property type="entry name" value="Nucleotide_cyclase"/>
</dbReference>
<dbReference type="Pfam" id="PF00563">
    <property type="entry name" value="EAL"/>
    <property type="match status" value="1"/>
</dbReference>
<dbReference type="EMBL" id="QKRX01000001">
    <property type="protein sequence ID" value="RAU19553.1"/>
    <property type="molecule type" value="Genomic_DNA"/>
</dbReference>
<dbReference type="RefSeq" id="WP_112156548.1">
    <property type="nucleotide sequence ID" value="NZ_QKRX01000001.1"/>
</dbReference>
<evidence type="ECO:0000313" key="6">
    <source>
        <dbReference type="EMBL" id="RAU19553.1"/>
    </source>
</evidence>
<dbReference type="Gene3D" id="3.30.70.270">
    <property type="match status" value="1"/>
</dbReference>
<keyword evidence="3" id="KW-1133">Transmembrane helix</keyword>
<dbReference type="AlphaFoldDB" id="A0A364NR40"/>
<dbReference type="InterPro" id="IPR052155">
    <property type="entry name" value="Biofilm_reg_signaling"/>
</dbReference>
<dbReference type="SMART" id="SM00267">
    <property type="entry name" value="GGDEF"/>
    <property type="match status" value="1"/>
</dbReference>
<feature type="domain" description="GGDEF" evidence="5">
    <location>
        <begin position="313"/>
        <end position="451"/>
    </location>
</feature>
<dbReference type="PANTHER" id="PTHR44757">
    <property type="entry name" value="DIGUANYLATE CYCLASE DGCP"/>
    <property type="match status" value="1"/>
</dbReference>
<gene>
    <name evidence="6" type="ORF">DN062_00215</name>
</gene>
<evidence type="ECO:0000256" key="3">
    <source>
        <dbReference type="SAM" id="Phobius"/>
    </source>
</evidence>
<dbReference type="InterPro" id="IPR035919">
    <property type="entry name" value="EAL_sf"/>
</dbReference>